<accession>A0A2G5F841</accession>
<evidence type="ECO:0000313" key="6">
    <source>
        <dbReference type="EMBL" id="PIA64172.1"/>
    </source>
</evidence>
<dbReference type="OrthoDB" id="1080584at2759"/>
<comment type="similarity">
    <text evidence="3">Belongs to the NPH3 family.</text>
</comment>
<reference evidence="6 7" key="1">
    <citation type="submission" date="2017-09" db="EMBL/GenBank/DDBJ databases">
        <title>WGS assembly of Aquilegia coerulea Goldsmith.</title>
        <authorList>
            <person name="Hodges S."/>
            <person name="Kramer E."/>
            <person name="Nordborg M."/>
            <person name="Tomkins J."/>
            <person name="Borevitz J."/>
            <person name="Derieg N."/>
            <person name="Yan J."/>
            <person name="Mihaltcheva S."/>
            <person name="Hayes R.D."/>
            <person name="Rokhsar D."/>
        </authorList>
    </citation>
    <scope>NUCLEOTIDE SEQUENCE [LARGE SCALE GENOMIC DNA]</scope>
    <source>
        <strain evidence="7">cv. Goldsmith</strain>
    </source>
</reference>
<sequence length="530" mass="59148">MKELSDHIKVHINGEHTFCLNKRIMSRYSGKLKKMIKQENKYTTSVEIQEFPGGVDGFELISRFCYNNGKIQITPSNISILYCSAIFLEMSEKFSPCNLIQKTETFLQGLFYWSWTDILVALKSCECFFSCAESSGLLDKLISSLLSKISQNSDFNLNTPSSSPSSSSPEIVGTNAKPSSPTKAWWFDDLTILSPKIIDKVIKTMGCYGSNNNSLILTKFLIHYLKRASGKMRGGNGLKSKWCSEYAGLTDTAVHGVVLMGKTGFSCRGLFWVLRVVSSLGLSTECRSELEKLIGGLLEKATLDDLLVSGHSGAGVYDVNFVLRLVRVFVNGDGVAMQRMKKVGRLIDKYMAEISPDHNLKISKFLAVAESLPDSARESFDGVYRAIDIYVDSHPTLSFEERSMLCRCLNYEKLSLEACKDLAKNPRIPPRIAVQALISQQSKVQGEAPLSESSSPFASQFTSSPGGLDTDTLSEYSEEKEEMKLNLQRMQWRVMELEKTCVDMKNQMSKMVKNKVLSTSANNRAMPRLC</sequence>
<evidence type="ECO:0000259" key="5">
    <source>
        <dbReference type="PROSITE" id="PS51649"/>
    </source>
</evidence>
<feature type="domain" description="NPH3" evidence="5">
    <location>
        <begin position="184"/>
        <end position="443"/>
    </location>
</feature>
<name>A0A2G5F841_AQUCA</name>
<protein>
    <recommendedName>
        <fullName evidence="5">NPH3 domain-containing protein</fullName>
    </recommendedName>
</protein>
<evidence type="ECO:0000256" key="2">
    <source>
        <dbReference type="ARBA" id="ARBA00022786"/>
    </source>
</evidence>
<feature type="region of interest" description="Disordered" evidence="4">
    <location>
        <begin position="157"/>
        <end position="180"/>
    </location>
</feature>
<dbReference type="Gene3D" id="3.30.710.10">
    <property type="entry name" value="Potassium Channel Kv1.1, Chain A"/>
    <property type="match status" value="1"/>
</dbReference>
<dbReference type="InterPro" id="IPR011333">
    <property type="entry name" value="SKP1/BTB/POZ_sf"/>
</dbReference>
<evidence type="ECO:0000256" key="1">
    <source>
        <dbReference type="ARBA" id="ARBA00004906"/>
    </source>
</evidence>
<dbReference type="Proteomes" id="UP000230069">
    <property type="component" value="Unassembled WGS sequence"/>
</dbReference>
<evidence type="ECO:0000256" key="4">
    <source>
        <dbReference type="SAM" id="MobiDB-lite"/>
    </source>
</evidence>
<dbReference type="Pfam" id="PF03000">
    <property type="entry name" value="NPH3"/>
    <property type="match status" value="1"/>
</dbReference>
<dbReference type="AlphaFoldDB" id="A0A2G5F841"/>
<keyword evidence="7" id="KW-1185">Reference proteome</keyword>
<keyword evidence="2" id="KW-0833">Ubl conjugation pathway</keyword>
<dbReference type="InParanoid" id="A0A2G5F841"/>
<evidence type="ECO:0000256" key="3">
    <source>
        <dbReference type="PROSITE-ProRule" id="PRU00982"/>
    </source>
</evidence>
<dbReference type="GO" id="GO:0016567">
    <property type="term" value="P:protein ubiquitination"/>
    <property type="evidence" value="ECO:0007669"/>
    <property type="project" value="UniProtKB-UniPathway"/>
</dbReference>
<dbReference type="SUPFAM" id="SSF54695">
    <property type="entry name" value="POZ domain"/>
    <property type="match status" value="1"/>
</dbReference>
<dbReference type="PANTHER" id="PTHR32370">
    <property type="entry name" value="OS12G0117600 PROTEIN"/>
    <property type="match status" value="1"/>
</dbReference>
<organism evidence="6 7">
    <name type="scientific">Aquilegia coerulea</name>
    <name type="common">Rocky mountain columbine</name>
    <dbReference type="NCBI Taxonomy" id="218851"/>
    <lineage>
        <taxon>Eukaryota</taxon>
        <taxon>Viridiplantae</taxon>
        <taxon>Streptophyta</taxon>
        <taxon>Embryophyta</taxon>
        <taxon>Tracheophyta</taxon>
        <taxon>Spermatophyta</taxon>
        <taxon>Magnoliopsida</taxon>
        <taxon>Ranunculales</taxon>
        <taxon>Ranunculaceae</taxon>
        <taxon>Thalictroideae</taxon>
        <taxon>Aquilegia</taxon>
    </lineage>
</organism>
<feature type="region of interest" description="Disordered" evidence="4">
    <location>
        <begin position="448"/>
        <end position="480"/>
    </location>
</feature>
<dbReference type="STRING" id="218851.A0A2G5F841"/>
<feature type="compositionally biased region" description="Low complexity" evidence="4">
    <location>
        <begin position="448"/>
        <end position="464"/>
    </location>
</feature>
<dbReference type="EMBL" id="KZ305019">
    <property type="protein sequence ID" value="PIA64172.1"/>
    <property type="molecule type" value="Genomic_DNA"/>
</dbReference>
<dbReference type="PROSITE" id="PS51649">
    <property type="entry name" value="NPH3"/>
    <property type="match status" value="1"/>
</dbReference>
<dbReference type="UniPathway" id="UPA00143"/>
<gene>
    <name evidence="6" type="ORF">AQUCO_00201449v1</name>
</gene>
<dbReference type="InterPro" id="IPR043454">
    <property type="entry name" value="NPH3/RPT2-like"/>
</dbReference>
<dbReference type="InterPro" id="IPR027356">
    <property type="entry name" value="NPH3_dom"/>
</dbReference>
<comment type="pathway">
    <text evidence="1">Protein modification; protein ubiquitination.</text>
</comment>
<proteinExistence type="inferred from homology"/>
<dbReference type="FunCoup" id="A0A2G5F841">
    <property type="interactions" value="847"/>
</dbReference>
<evidence type="ECO:0000313" key="7">
    <source>
        <dbReference type="Proteomes" id="UP000230069"/>
    </source>
</evidence>
<feature type="compositionally biased region" description="Low complexity" evidence="4">
    <location>
        <begin position="160"/>
        <end position="169"/>
    </location>
</feature>